<dbReference type="Gene3D" id="3.30.420.40">
    <property type="match status" value="2"/>
</dbReference>
<gene>
    <name evidence="1" type="ORF">JX265_006959</name>
</gene>
<evidence type="ECO:0000313" key="1">
    <source>
        <dbReference type="EMBL" id="KAI1868980.1"/>
    </source>
</evidence>
<evidence type="ECO:0000313" key="2">
    <source>
        <dbReference type="Proteomes" id="UP000829685"/>
    </source>
</evidence>
<dbReference type="CDD" id="cd10170">
    <property type="entry name" value="ASKHA_NBD_HSP70"/>
    <property type="match status" value="1"/>
</dbReference>
<dbReference type="Proteomes" id="UP000829685">
    <property type="component" value="Unassembled WGS sequence"/>
</dbReference>
<dbReference type="Gene3D" id="3.90.640.10">
    <property type="entry name" value="Actin, Chain A, domain 4"/>
    <property type="match status" value="1"/>
</dbReference>
<name>A0A9P9WL22_9PEZI</name>
<dbReference type="AlphaFoldDB" id="A0A9P9WL22"/>
<protein>
    <submittedName>
        <fullName evidence="1">Uncharacterized protein</fullName>
    </submittedName>
</protein>
<dbReference type="PANTHER" id="PTHR42749">
    <property type="entry name" value="CELL SHAPE-DETERMINING PROTEIN MREB"/>
    <property type="match status" value="1"/>
</dbReference>
<dbReference type="PANTHER" id="PTHR42749:SF1">
    <property type="entry name" value="CELL SHAPE-DETERMINING PROTEIN MREB"/>
    <property type="match status" value="1"/>
</dbReference>
<sequence>MARPDLLVSLDIGMSCTGVATFNVNRKRLETYDVSIFREWGGRPSENKVPTVLSYDTRNLAKEPTGWGFETEEEAQNTSYHILGEWFKTRFESDEVLEIDTDPRLPRVDQLYQDYLQKLYSCIRLRFTRHDLGGKNWDEARVEFIFSIPATWKTYTVEKFKGIAQKAGFATPQGPKHPHRFHTIQASLTEPLACAIHAATVESQTFQENDTILIVDAGGGTTDVSLVTIDSATQGQISISEHRGFPSEAAEYGATYIDEDFRLLIEEKLRARDHNSGLANKAHALSWQMMRSQDFQNSKPKLDLHQDYLEEVFRIRIKELPDDANYPDLAIINGHMEFTWGELAKIFDKQIEGMQRLIEGFLRRLESNLGSAEPRLNHIILSGGLGSSRYVQNKIESEYNQPHRSLLNGVQVHVSTDPRLCVCKGLLYERIQGLLTQKAAISRLACRQSYGILCDTKYNKWHKKQRQLGKIAKIESEKDGVKVIKDTVEWFVRKGNIVAHGEEKKFKYSLFYPSDTAKSALIGTIKIVTSSMDSPPEVKTRRQEVQDETTLICDFATLSDSHIILKNNKWYSRLLGKKPSKEVRFEIASTVGPAEVKFECRPIGGDQVLSVVAPPIKALFETVPVPLNQDNVRQIEPSS</sequence>
<comment type="caution">
    <text evidence="1">The sequence shown here is derived from an EMBL/GenBank/DDBJ whole genome shotgun (WGS) entry which is preliminary data.</text>
</comment>
<dbReference type="SUPFAM" id="SSF53067">
    <property type="entry name" value="Actin-like ATPase domain"/>
    <property type="match status" value="1"/>
</dbReference>
<organism evidence="1 2">
    <name type="scientific">Neoarthrinium moseri</name>
    <dbReference type="NCBI Taxonomy" id="1658444"/>
    <lineage>
        <taxon>Eukaryota</taxon>
        <taxon>Fungi</taxon>
        <taxon>Dikarya</taxon>
        <taxon>Ascomycota</taxon>
        <taxon>Pezizomycotina</taxon>
        <taxon>Sordariomycetes</taxon>
        <taxon>Xylariomycetidae</taxon>
        <taxon>Amphisphaeriales</taxon>
        <taxon>Apiosporaceae</taxon>
        <taxon>Neoarthrinium</taxon>
    </lineage>
</organism>
<dbReference type="EMBL" id="JAFIMR010000016">
    <property type="protein sequence ID" value="KAI1868980.1"/>
    <property type="molecule type" value="Genomic_DNA"/>
</dbReference>
<dbReference type="InterPro" id="IPR043129">
    <property type="entry name" value="ATPase_NBD"/>
</dbReference>
<proteinExistence type="predicted"/>
<accession>A0A9P9WL22</accession>
<reference evidence="1" key="1">
    <citation type="submission" date="2021-03" db="EMBL/GenBank/DDBJ databases">
        <title>Revisited historic fungal species revealed as producer of novel bioactive compounds through whole genome sequencing and comparative genomics.</title>
        <authorList>
            <person name="Vignolle G.A."/>
            <person name="Hochenegger N."/>
            <person name="Mach R.L."/>
            <person name="Mach-Aigner A.R."/>
            <person name="Javad Rahimi M."/>
            <person name="Salim K.A."/>
            <person name="Chan C.M."/>
            <person name="Lim L.B.L."/>
            <person name="Cai F."/>
            <person name="Druzhinina I.S."/>
            <person name="U'Ren J.M."/>
            <person name="Derntl C."/>
        </authorList>
    </citation>
    <scope>NUCLEOTIDE SEQUENCE</scope>
    <source>
        <strain evidence="1">TUCIM 5799</strain>
    </source>
</reference>
<keyword evidence="2" id="KW-1185">Reference proteome</keyword>